<dbReference type="InterPro" id="IPR050515">
    <property type="entry name" value="Beta-lactam/transpept"/>
</dbReference>
<dbReference type="GO" id="GO:0051301">
    <property type="term" value="P:cell division"/>
    <property type="evidence" value="ECO:0007669"/>
    <property type="project" value="UniProtKB-KW"/>
</dbReference>
<comment type="caution">
    <text evidence="8">The sequence shown here is derived from an EMBL/GenBank/DDBJ whole genome shotgun (WGS) entry which is preliminary data.</text>
</comment>
<dbReference type="Gene3D" id="3.90.1310.10">
    <property type="entry name" value="Penicillin-binding protein 2a (Domain 2)"/>
    <property type="match status" value="1"/>
</dbReference>
<evidence type="ECO:0000256" key="2">
    <source>
        <dbReference type="ARBA" id="ARBA00022645"/>
    </source>
</evidence>
<dbReference type="Gene3D" id="1.10.150.770">
    <property type="match status" value="1"/>
</dbReference>
<dbReference type="AlphaFoldDB" id="A0A840VNL4"/>
<keyword evidence="9" id="KW-1185">Reference proteome</keyword>
<evidence type="ECO:0000256" key="3">
    <source>
        <dbReference type="ARBA" id="ARBA00023136"/>
    </source>
</evidence>
<feature type="region of interest" description="Disordered" evidence="4">
    <location>
        <begin position="1"/>
        <end position="25"/>
    </location>
</feature>
<evidence type="ECO:0000259" key="6">
    <source>
        <dbReference type="Pfam" id="PF00905"/>
    </source>
</evidence>
<accession>A0A840VNL4</accession>
<keyword evidence="8" id="KW-0131">Cell cycle</keyword>
<keyword evidence="2" id="KW-0121">Carboxypeptidase</keyword>
<keyword evidence="5" id="KW-1133">Transmembrane helix</keyword>
<dbReference type="PANTHER" id="PTHR30627:SF1">
    <property type="entry name" value="PEPTIDOGLYCAN D,D-TRANSPEPTIDASE FTSI"/>
    <property type="match status" value="1"/>
</dbReference>
<feature type="domain" description="Penicillin-binding protein dimerisation" evidence="7">
    <location>
        <begin position="98"/>
        <end position="215"/>
    </location>
</feature>
<dbReference type="PANTHER" id="PTHR30627">
    <property type="entry name" value="PEPTIDOGLYCAN D,D-TRANSPEPTIDASE"/>
    <property type="match status" value="1"/>
</dbReference>
<organism evidence="8 9">
    <name type="scientific">Acidocella aromatica</name>
    <dbReference type="NCBI Taxonomy" id="1303579"/>
    <lineage>
        <taxon>Bacteria</taxon>
        <taxon>Pseudomonadati</taxon>
        <taxon>Pseudomonadota</taxon>
        <taxon>Alphaproteobacteria</taxon>
        <taxon>Acetobacterales</taxon>
        <taxon>Acidocellaceae</taxon>
        <taxon>Acidocella</taxon>
    </lineage>
</organism>
<dbReference type="GO" id="GO:0005886">
    <property type="term" value="C:plasma membrane"/>
    <property type="evidence" value="ECO:0007669"/>
    <property type="project" value="TreeGrafter"/>
</dbReference>
<dbReference type="Proteomes" id="UP000553706">
    <property type="component" value="Unassembled WGS sequence"/>
</dbReference>
<dbReference type="EMBL" id="JACHFJ010000001">
    <property type="protein sequence ID" value="MBB5371922.1"/>
    <property type="molecule type" value="Genomic_DNA"/>
</dbReference>
<feature type="compositionally biased region" description="Basic and acidic residues" evidence="4">
    <location>
        <begin position="681"/>
        <end position="691"/>
    </location>
</feature>
<dbReference type="SUPFAM" id="SSF56519">
    <property type="entry name" value="Penicillin binding protein dimerisation domain"/>
    <property type="match status" value="1"/>
</dbReference>
<dbReference type="GO" id="GO:0004180">
    <property type="term" value="F:carboxypeptidase activity"/>
    <property type="evidence" value="ECO:0007669"/>
    <property type="project" value="UniProtKB-KW"/>
</dbReference>
<protein>
    <submittedName>
        <fullName evidence="8">Cell division protein FtsI (Penicillin-binding protein 3)</fullName>
    </submittedName>
</protein>
<feature type="domain" description="Penicillin-binding protein transpeptidase" evidence="6">
    <location>
        <begin position="266"/>
        <end position="567"/>
    </location>
</feature>
<dbReference type="Gene3D" id="3.30.450.330">
    <property type="match status" value="1"/>
</dbReference>
<dbReference type="InterPro" id="IPR012338">
    <property type="entry name" value="Beta-lactam/transpept-like"/>
</dbReference>
<dbReference type="InterPro" id="IPR036138">
    <property type="entry name" value="PBP_dimer_sf"/>
</dbReference>
<feature type="region of interest" description="Disordered" evidence="4">
    <location>
        <begin position="595"/>
        <end position="691"/>
    </location>
</feature>
<dbReference type="GO" id="GO:0008658">
    <property type="term" value="F:penicillin binding"/>
    <property type="evidence" value="ECO:0007669"/>
    <property type="project" value="InterPro"/>
</dbReference>
<name>A0A840VNL4_9PROT</name>
<dbReference type="SUPFAM" id="SSF56601">
    <property type="entry name" value="beta-lactamase/transpeptidase-like"/>
    <property type="match status" value="1"/>
</dbReference>
<evidence type="ECO:0000256" key="1">
    <source>
        <dbReference type="ARBA" id="ARBA00004370"/>
    </source>
</evidence>
<evidence type="ECO:0000256" key="5">
    <source>
        <dbReference type="SAM" id="Phobius"/>
    </source>
</evidence>
<keyword evidence="2" id="KW-0645">Protease</keyword>
<evidence type="ECO:0000313" key="9">
    <source>
        <dbReference type="Proteomes" id="UP000553706"/>
    </source>
</evidence>
<keyword evidence="2" id="KW-0378">Hydrolase</keyword>
<evidence type="ECO:0000259" key="7">
    <source>
        <dbReference type="Pfam" id="PF03717"/>
    </source>
</evidence>
<gene>
    <name evidence="8" type="ORF">HNP71_000146</name>
</gene>
<keyword evidence="3 5" id="KW-0472">Membrane</keyword>
<evidence type="ECO:0000313" key="8">
    <source>
        <dbReference type="EMBL" id="MBB5371922.1"/>
    </source>
</evidence>
<dbReference type="Pfam" id="PF00905">
    <property type="entry name" value="Transpeptidase"/>
    <property type="match status" value="1"/>
</dbReference>
<dbReference type="InterPro" id="IPR005311">
    <property type="entry name" value="PBP_dimer"/>
</dbReference>
<comment type="subcellular location">
    <subcellularLocation>
        <location evidence="1">Membrane</location>
    </subcellularLocation>
</comment>
<keyword evidence="8" id="KW-0132">Cell division</keyword>
<feature type="compositionally biased region" description="Low complexity" evidence="4">
    <location>
        <begin position="640"/>
        <end position="649"/>
    </location>
</feature>
<feature type="transmembrane region" description="Helical" evidence="5">
    <location>
        <begin position="51"/>
        <end position="71"/>
    </location>
</feature>
<dbReference type="GO" id="GO:0071555">
    <property type="term" value="P:cell wall organization"/>
    <property type="evidence" value="ECO:0007669"/>
    <property type="project" value="TreeGrafter"/>
</dbReference>
<reference evidence="8 9" key="1">
    <citation type="submission" date="2020-08" db="EMBL/GenBank/DDBJ databases">
        <title>Genomic Encyclopedia of Type Strains, Phase IV (KMG-IV): sequencing the most valuable type-strain genomes for metagenomic binning, comparative biology and taxonomic classification.</title>
        <authorList>
            <person name="Goeker M."/>
        </authorList>
    </citation>
    <scope>NUCLEOTIDE SEQUENCE [LARGE SCALE GENOMIC DNA]</scope>
    <source>
        <strain evidence="8 9">DSM 27026</strain>
    </source>
</reference>
<dbReference type="RefSeq" id="WP_183264937.1">
    <property type="nucleotide sequence ID" value="NZ_JACHFJ010000001.1"/>
</dbReference>
<sequence length="691" mass="73530">MTLTLRPDQPPPSRRKGAPARGGAVPLMENVRVTAPDLDQRRALDKARGRMVIAALLFMGLYAGVGAKLTWSTVVRPLLPSAAQIAAMQPQLDMTPPPPSRADITDRNGTILAVSLPGAQLFADPQQVPDPQAAAQLLANAMPGINVADTAMKLGAGVPVEKRKEFVYLNRKLTPQEELAVNSLGIPGVYFENSEKRHYPDGNLAAHILGGVKVDGEGVAGVEQYFQQRLTTGNTQPLELSIDAGIQSIVHDELAAAVKEFQAPGGCAIVMNAHTGEILAMASLPDYDVNSYGSADRNSQFNRCVNGTYEPGSVFKLQTVAMALDSGMIHWWDYFDTTHPLKVGRFHITDYEAAHSWMAVPEIINVSSNIGASRIATILGPKIEQDWFTRQQFFQPVNVQLPGPPRPQFPSKNNWGLAATMTVSFGAGIAISPLQLVTGVLPIVNGGIRYDPTLLKVDPAAPPQGTRIMQQSTSDMMRKIMTDVVLFGTGKNAAVPGYVVGGKTGTAQVVGPNGGYLKHTNNASFMAAFPMENPQYVVYVLVLQPKPDATTYGFTTGGYISAPTVGRIIARIGPMLGIMPATGDQLAQLQQQLTVPLNPTPPPGQRALGPDNPLPPGANPFAYQLMGAKPPAPPGPPPSAAQAQTQTGGNLEPEPSASHGTHVRHDGIMAPVSPMMGSHMTSRDDHDDGQG</sequence>
<proteinExistence type="predicted"/>
<evidence type="ECO:0000256" key="4">
    <source>
        <dbReference type="SAM" id="MobiDB-lite"/>
    </source>
</evidence>
<dbReference type="InterPro" id="IPR001460">
    <property type="entry name" value="PCN-bd_Tpept"/>
</dbReference>
<keyword evidence="5" id="KW-0812">Transmembrane</keyword>
<feature type="compositionally biased region" description="Pro residues" evidence="4">
    <location>
        <begin position="630"/>
        <end position="639"/>
    </location>
</feature>
<dbReference type="Gene3D" id="3.40.710.10">
    <property type="entry name" value="DD-peptidase/beta-lactamase superfamily"/>
    <property type="match status" value="1"/>
</dbReference>
<dbReference type="Pfam" id="PF03717">
    <property type="entry name" value="PBP_dimer"/>
    <property type="match status" value="1"/>
</dbReference>